<dbReference type="EMBL" id="QVEQ01000014">
    <property type="protein sequence ID" value="RGB69075.1"/>
    <property type="molecule type" value="Genomic_DNA"/>
</dbReference>
<dbReference type="InterPro" id="IPR027417">
    <property type="entry name" value="P-loop_NTPase"/>
</dbReference>
<dbReference type="GO" id="GO:0005524">
    <property type="term" value="F:ATP binding"/>
    <property type="evidence" value="ECO:0007669"/>
    <property type="project" value="UniProtKB-KW"/>
</dbReference>
<feature type="domain" description="AAA+ ATPase" evidence="1">
    <location>
        <begin position="205"/>
        <end position="326"/>
    </location>
</feature>
<gene>
    <name evidence="2" type="ORF">DWZ89_12135</name>
</gene>
<name>A0A3E2T4M1_9FIRM</name>
<dbReference type="AlphaFoldDB" id="A0A3E2T4M1"/>
<keyword evidence="2" id="KW-0547">Nucleotide-binding</keyword>
<protein>
    <submittedName>
        <fullName evidence="2">ATP-binding protein</fullName>
    </submittedName>
</protein>
<proteinExistence type="predicted"/>
<organism evidence="2 3">
    <name type="scientific">Faecalibacterium prausnitzii</name>
    <dbReference type="NCBI Taxonomy" id="853"/>
    <lineage>
        <taxon>Bacteria</taxon>
        <taxon>Bacillati</taxon>
        <taxon>Bacillota</taxon>
        <taxon>Clostridia</taxon>
        <taxon>Eubacteriales</taxon>
        <taxon>Oscillospiraceae</taxon>
        <taxon>Faecalibacterium</taxon>
    </lineage>
</organism>
<reference evidence="2 3" key="1">
    <citation type="submission" date="2018-08" db="EMBL/GenBank/DDBJ databases">
        <title>A genome reference for cultivated species of the human gut microbiota.</title>
        <authorList>
            <person name="Zou Y."/>
            <person name="Xue W."/>
            <person name="Luo G."/>
        </authorList>
    </citation>
    <scope>NUCLEOTIDE SEQUENCE [LARGE SCALE GENOMIC DNA]</scope>
    <source>
        <strain evidence="2 3">AF36-11AT</strain>
    </source>
</reference>
<sequence length="402" mass="44277">MQLREWNARLHGLVVFRALLGDPVVAKLAALTDRLEAADGTIAPLCDAVAAFEAALFAHTTNLGDYLSNAVLETETVCVRQAAAGQLSPVMEAALNSELNFLQKLCGLTLDTLLEAADRQNRELAFLPRWEARQLDLTAAYNQRMREAGKKGYGMFAKHHVFTVENGQLVPVKYPDPQKLSELPGYEKEREKVIANTRALLAGSPANNVLLYGDAGTGKSSTVKAIANEYAADGLRLVEVKKNQLYQIPDLMDQLAANPLKFILFIDDLSFSSNDDNFAALKAILEGSVGGRARNIAVYATSNRRHLIKETLTDRTGDDIHEADTRQELMSLSARFGLTVTFQRPEKARFAAILEELAKQHHIQMPMEELLVKAEAFAIRAGGRSPRVAKQFIEQCESGVQK</sequence>
<dbReference type="Gene3D" id="3.40.50.300">
    <property type="entry name" value="P-loop containing nucleotide triphosphate hydrolases"/>
    <property type="match status" value="1"/>
</dbReference>
<dbReference type="Proteomes" id="UP000261140">
    <property type="component" value="Unassembled WGS sequence"/>
</dbReference>
<dbReference type="InterPro" id="IPR008533">
    <property type="entry name" value="DUF815"/>
</dbReference>
<evidence type="ECO:0000313" key="2">
    <source>
        <dbReference type="EMBL" id="RGB69075.1"/>
    </source>
</evidence>
<dbReference type="InterPro" id="IPR003593">
    <property type="entry name" value="AAA+_ATPase"/>
</dbReference>
<accession>A0A3E2T4M1</accession>
<dbReference type="RefSeq" id="WP_117506139.1">
    <property type="nucleotide sequence ID" value="NZ_QVEQ01000014.1"/>
</dbReference>
<evidence type="ECO:0000313" key="3">
    <source>
        <dbReference type="Proteomes" id="UP000261140"/>
    </source>
</evidence>
<keyword evidence="2" id="KW-0067">ATP-binding</keyword>
<dbReference type="CDD" id="cd00009">
    <property type="entry name" value="AAA"/>
    <property type="match status" value="1"/>
</dbReference>
<dbReference type="SMART" id="SM00382">
    <property type="entry name" value="AAA"/>
    <property type="match status" value="1"/>
</dbReference>
<dbReference type="PANTHER" id="PTHR42935">
    <property type="entry name" value="SLR0930 PROTEIN"/>
    <property type="match status" value="1"/>
</dbReference>
<dbReference type="Pfam" id="PF05673">
    <property type="entry name" value="DUF815"/>
    <property type="match status" value="1"/>
</dbReference>
<comment type="caution">
    <text evidence="2">The sequence shown here is derived from an EMBL/GenBank/DDBJ whole genome shotgun (WGS) entry which is preliminary data.</text>
</comment>
<dbReference type="SUPFAM" id="SSF52540">
    <property type="entry name" value="P-loop containing nucleoside triphosphate hydrolases"/>
    <property type="match status" value="1"/>
</dbReference>
<dbReference type="PANTHER" id="PTHR42935:SF1">
    <property type="entry name" value="SLR0930 PROTEIN"/>
    <property type="match status" value="1"/>
</dbReference>
<evidence type="ECO:0000259" key="1">
    <source>
        <dbReference type="SMART" id="SM00382"/>
    </source>
</evidence>